<dbReference type="SUPFAM" id="SSF54001">
    <property type="entry name" value="Cysteine proteinases"/>
    <property type="match status" value="1"/>
</dbReference>
<dbReference type="InterPro" id="IPR050164">
    <property type="entry name" value="Peptidase_C19"/>
</dbReference>
<dbReference type="InterPro" id="IPR001394">
    <property type="entry name" value="Peptidase_C19_UCH"/>
</dbReference>
<gene>
    <name evidence="4" type="primary">UBP23</name>
    <name evidence="4" type="ORF">SNAT2548_LOCUS9990</name>
</gene>
<dbReference type="Gene3D" id="3.90.70.10">
    <property type="entry name" value="Cysteine proteinases"/>
    <property type="match status" value="2"/>
</dbReference>
<dbReference type="CDD" id="cd00136">
    <property type="entry name" value="PDZ_canonical"/>
    <property type="match status" value="1"/>
</dbReference>
<dbReference type="EMBL" id="CAJNDS010000802">
    <property type="protein sequence ID" value="CAE7235047.1"/>
    <property type="molecule type" value="Genomic_DNA"/>
</dbReference>
<dbReference type="PROSITE" id="PS00973">
    <property type="entry name" value="USP_2"/>
    <property type="match status" value="1"/>
</dbReference>
<dbReference type="OrthoDB" id="420187at2759"/>
<dbReference type="PROSITE" id="PS50235">
    <property type="entry name" value="USP_3"/>
    <property type="match status" value="1"/>
</dbReference>
<evidence type="ECO:0000256" key="1">
    <source>
        <dbReference type="SAM" id="MobiDB-lite"/>
    </source>
</evidence>
<sequence length="772" mass="84407">MLAEAHVTARAAQATNAPTEFQPPPRLAGEEAAIPKGLANLGNTCYLGSILQCLAQTQNFTLELAGHDRRLGRIGHELNGILTKLRSMGQDQPSVAAVLGELAGRYRWYESKSQQDAHELLRTLLGAVADELEAPEDQESLQQVVHKSFKGQICEAILCWSCRQITLRHEEFLDLSLDVAAGEDDPGPLGLHGWVMKPLQDKTLQEEDQAMAPEEAEEPKPVADEFDSAALEVQLERVPGRRIALGLDWADAQQHGCKVLRRIMHGSMVDTWNKRQSPDRRVCPGLLLLSVNGKEDHDEMLQALKDDQRLLLRFATADAVAARGSSVNANGFRVVLARDSKVSWGLQLERSALEAGLVVVAHVLPDSILDAWNLRCQSSGKRNAVVRAGDRVLDVNGYDDVEEMSGSLTDLSKRKIVLHMERGEAKKASPQADTPDEDSDSTFVIELQPISPGAESNWGFQLEGAAEVRNILDGSPLAMWNIVSRSRGEEHLCVEAGDTLVDVSALDTPPTSGSQTFKLRRSKERQAAVRAMRTTVSGAASPGMPNVRPSPELENKRKCMLEAAGACEAAMPTALAQVFAAAPRAAATLADCLRNLGSVEALEENFAPIYNCVRCGGTDKSSRCFASKRAWLNPPLPPVVPVQLKRFHGQQGSYHKSKTKIKTTSTLDLSILMLTEAEQRELQPFTAPESKLPACSPHESSIYELYAVCAHLGGSMERGHYVAFVNTGPSLEEEAWFLLDDARTTACQREDVLRVEAYIAFYRRPIAARSVG</sequence>
<evidence type="ECO:0000313" key="4">
    <source>
        <dbReference type="EMBL" id="CAE7235047.1"/>
    </source>
</evidence>
<evidence type="ECO:0000313" key="5">
    <source>
        <dbReference type="Proteomes" id="UP000604046"/>
    </source>
</evidence>
<proteinExistence type="predicted"/>
<feature type="domain" description="PDZ" evidence="2">
    <location>
        <begin position="333"/>
        <end position="405"/>
    </location>
</feature>
<dbReference type="GO" id="GO:0016579">
    <property type="term" value="P:protein deubiquitination"/>
    <property type="evidence" value="ECO:0007669"/>
    <property type="project" value="InterPro"/>
</dbReference>
<dbReference type="InterPro" id="IPR038765">
    <property type="entry name" value="Papain-like_cys_pep_sf"/>
</dbReference>
<dbReference type="GO" id="GO:0005829">
    <property type="term" value="C:cytosol"/>
    <property type="evidence" value="ECO:0007669"/>
    <property type="project" value="TreeGrafter"/>
</dbReference>
<keyword evidence="5" id="KW-1185">Reference proteome</keyword>
<reference evidence="4" key="1">
    <citation type="submission" date="2021-02" db="EMBL/GenBank/DDBJ databases">
        <authorList>
            <person name="Dougan E. K."/>
            <person name="Rhodes N."/>
            <person name="Thang M."/>
            <person name="Chan C."/>
        </authorList>
    </citation>
    <scope>NUCLEOTIDE SEQUENCE</scope>
</reference>
<dbReference type="AlphaFoldDB" id="A0A812L369"/>
<dbReference type="Proteomes" id="UP000604046">
    <property type="component" value="Unassembled WGS sequence"/>
</dbReference>
<dbReference type="GO" id="GO:0005634">
    <property type="term" value="C:nucleus"/>
    <property type="evidence" value="ECO:0007669"/>
    <property type="project" value="TreeGrafter"/>
</dbReference>
<dbReference type="InterPro" id="IPR028889">
    <property type="entry name" value="USP"/>
</dbReference>
<dbReference type="InterPro" id="IPR018200">
    <property type="entry name" value="USP_CS"/>
</dbReference>
<feature type="domain" description="USP" evidence="3">
    <location>
        <begin position="36"/>
        <end position="765"/>
    </location>
</feature>
<dbReference type="InterPro" id="IPR001478">
    <property type="entry name" value="PDZ"/>
</dbReference>
<protein>
    <submittedName>
        <fullName evidence="4">UBP23 protein</fullName>
    </submittedName>
</protein>
<evidence type="ECO:0000259" key="3">
    <source>
        <dbReference type="PROSITE" id="PS50235"/>
    </source>
</evidence>
<dbReference type="PROSITE" id="PS50106">
    <property type="entry name" value="PDZ"/>
    <property type="match status" value="1"/>
</dbReference>
<accession>A0A812L369</accession>
<dbReference type="Pfam" id="PF00443">
    <property type="entry name" value="UCH"/>
    <property type="match status" value="1"/>
</dbReference>
<dbReference type="GO" id="GO:0004843">
    <property type="term" value="F:cysteine-type deubiquitinase activity"/>
    <property type="evidence" value="ECO:0007669"/>
    <property type="project" value="InterPro"/>
</dbReference>
<name>A0A812L369_9DINO</name>
<organism evidence="4 5">
    <name type="scientific">Symbiodinium natans</name>
    <dbReference type="NCBI Taxonomy" id="878477"/>
    <lineage>
        <taxon>Eukaryota</taxon>
        <taxon>Sar</taxon>
        <taxon>Alveolata</taxon>
        <taxon>Dinophyceae</taxon>
        <taxon>Suessiales</taxon>
        <taxon>Symbiodiniaceae</taxon>
        <taxon>Symbiodinium</taxon>
    </lineage>
</organism>
<comment type="caution">
    <text evidence="4">The sequence shown here is derived from an EMBL/GenBank/DDBJ whole genome shotgun (WGS) entry which is preliminary data.</text>
</comment>
<evidence type="ECO:0000259" key="2">
    <source>
        <dbReference type="PROSITE" id="PS50106"/>
    </source>
</evidence>
<feature type="region of interest" description="Disordered" evidence="1">
    <location>
        <begin position="1"/>
        <end position="25"/>
    </location>
</feature>
<dbReference type="PANTHER" id="PTHR24006">
    <property type="entry name" value="UBIQUITIN CARBOXYL-TERMINAL HYDROLASE"/>
    <property type="match status" value="1"/>
</dbReference>